<name>A0AA39ST87_ACESA</name>
<comment type="caution">
    <text evidence="1">The sequence shown here is derived from an EMBL/GenBank/DDBJ whole genome shotgun (WGS) entry which is preliminary data.</text>
</comment>
<evidence type="ECO:0000313" key="2">
    <source>
        <dbReference type="Proteomes" id="UP001168877"/>
    </source>
</evidence>
<keyword evidence="2" id="KW-1185">Reference proteome</keyword>
<organism evidence="1 2">
    <name type="scientific">Acer saccharum</name>
    <name type="common">Sugar maple</name>
    <dbReference type="NCBI Taxonomy" id="4024"/>
    <lineage>
        <taxon>Eukaryota</taxon>
        <taxon>Viridiplantae</taxon>
        <taxon>Streptophyta</taxon>
        <taxon>Embryophyta</taxon>
        <taxon>Tracheophyta</taxon>
        <taxon>Spermatophyta</taxon>
        <taxon>Magnoliopsida</taxon>
        <taxon>eudicotyledons</taxon>
        <taxon>Gunneridae</taxon>
        <taxon>Pentapetalae</taxon>
        <taxon>rosids</taxon>
        <taxon>malvids</taxon>
        <taxon>Sapindales</taxon>
        <taxon>Sapindaceae</taxon>
        <taxon>Hippocastanoideae</taxon>
        <taxon>Acereae</taxon>
        <taxon>Acer</taxon>
    </lineage>
</organism>
<protein>
    <submittedName>
        <fullName evidence="1">Uncharacterized protein</fullName>
    </submittedName>
</protein>
<dbReference type="Proteomes" id="UP001168877">
    <property type="component" value="Unassembled WGS sequence"/>
</dbReference>
<evidence type="ECO:0000313" key="1">
    <source>
        <dbReference type="EMBL" id="KAK0604516.1"/>
    </source>
</evidence>
<reference evidence="1" key="2">
    <citation type="submission" date="2023-06" db="EMBL/GenBank/DDBJ databases">
        <authorList>
            <person name="Swenson N.G."/>
            <person name="Wegrzyn J.L."/>
            <person name="Mcevoy S.L."/>
        </authorList>
    </citation>
    <scope>NUCLEOTIDE SEQUENCE</scope>
    <source>
        <strain evidence="1">NS2018</strain>
        <tissue evidence="1">Leaf</tissue>
    </source>
</reference>
<dbReference type="EMBL" id="JAUESC010000002">
    <property type="protein sequence ID" value="KAK0604516.1"/>
    <property type="molecule type" value="Genomic_DNA"/>
</dbReference>
<accession>A0AA39ST87</accession>
<reference evidence="1" key="1">
    <citation type="journal article" date="2022" name="Plant J.">
        <title>Strategies of tolerance reflected in two North American maple genomes.</title>
        <authorList>
            <person name="McEvoy S.L."/>
            <person name="Sezen U.U."/>
            <person name="Trouern-Trend A."/>
            <person name="McMahon S.M."/>
            <person name="Schaberg P.G."/>
            <person name="Yang J."/>
            <person name="Wegrzyn J.L."/>
            <person name="Swenson N.G."/>
        </authorList>
    </citation>
    <scope>NUCLEOTIDE SEQUENCE</scope>
    <source>
        <strain evidence="1">NS2018</strain>
    </source>
</reference>
<dbReference type="AlphaFoldDB" id="A0AA39ST87"/>
<sequence length="136" mass="15467">MLSISVFRLCIELMMLISGKNEVIVRLPQSLSWTFSGRNEALVQSKSTFAVQFYSKPLLASRFFEVFSIQTVTKLSTCITNIVFGTLLNYPLREVTAQAFFLIGVFKNLMRGKISLLCFLLQEQSQNPLLRKMVST</sequence>
<gene>
    <name evidence="1" type="ORF">LWI29_016453</name>
</gene>
<proteinExistence type="predicted"/>